<proteinExistence type="predicted"/>
<evidence type="ECO:0000313" key="1">
    <source>
        <dbReference type="EMBL" id="KXS15023.1"/>
    </source>
</evidence>
<dbReference type="Proteomes" id="UP000070544">
    <property type="component" value="Unassembled WGS sequence"/>
</dbReference>
<dbReference type="EMBL" id="KQ965765">
    <property type="protein sequence ID" value="KXS15023.1"/>
    <property type="molecule type" value="Genomic_DNA"/>
</dbReference>
<dbReference type="AlphaFoldDB" id="A0A139AF25"/>
<evidence type="ECO:0000313" key="2">
    <source>
        <dbReference type="Proteomes" id="UP000070544"/>
    </source>
</evidence>
<organism evidence="1 2">
    <name type="scientific">Gonapodya prolifera (strain JEL478)</name>
    <name type="common">Monoblepharis prolifera</name>
    <dbReference type="NCBI Taxonomy" id="1344416"/>
    <lineage>
        <taxon>Eukaryota</taxon>
        <taxon>Fungi</taxon>
        <taxon>Fungi incertae sedis</taxon>
        <taxon>Chytridiomycota</taxon>
        <taxon>Chytridiomycota incertae sedis</taxon>
        <taxon>Monoblepharidomycetes</taxon>
        <taxon>Monoblepharidales</taxon>
        <taxon>Gonapodyaceae</taxon>
        <taxon>Gonapodya</taxon>
    </lineage>
</organism>
<gene>
    <name evidence="1" type="ORF">M427DRAFT_70326</name>
</gene>
<reference evidence="1 2" key="1">
    <citation type="journal article" date="2015" name="Genome Biol. Evol.">
        <title>Phylogenomic analyses indicate that early fungi evolved digesting cell walls of algal ancestors of land plants.</title>
        <authorList>
            <person name="Chang Y."/>
            <person name="Wang S."/>
            <person name="Sekimoto S."/>
            <person name="Aerts A.L."/>
            <person name="Choi C."/>
            <person name="Clum A."/>
            <person name="LaButti K.M."/>
            <person name="Lindquist E.A."/>
            <person name="Yee Ngan C."/>
            <person name="Ohm R.A."/>
            <person name="Salamov A.A."/>
            <person name="Grigoriev I.V."/>
            <person name="Spatafora J.W."/>
            <person name="Berbee M.L."/>
        </authorList>
    </citation>
    <scope>NUCLEOTIDE SEQUENCE [LARGE SCALE GENOMIC DNA]</scope>
    <source>
        <strain evidence="1 2">JEL478</strain>
    </source>
</reference>
<name>A0A139AF25_GONPJ</name>
<protein>
    <submittedName>
        <fullName evidence="1">Uncharacterized protein</fullName>
    </submittedName>
</protein>
<dbReference type="OrthoDB" id="283815at2759"/>
<sequence length="121" mass="12883">MIGLKCLTSITVANPTYAYRSASPKLFLCIGNPHDDDLCVRLSSSATAGVEHSANDIVLKGANGFGEYPAPKAGERFPPGVVDQKENWAVVDIGGRLVESEETAVDNYSGSFPHWLEEGAS</sequence>
<accession>A0A139AF25</accession>
<keyword evidence="2" id="KW-1185">Reference proteome</keyword>